<dbReference type="InterPro" id="IPR029063">
    <property type="entry name" value="SAM-dependent_MTases_sf"/>
</dbReference>
<feature type="repeat" description="TPR" evidence="1">
    <location>
        <begin position="41"/>
        <end position="74"/>
    </location>
</feature>
<dbReference type="eggNOG" id="COG0457">
    <property type="taxonomic scope" value="Bacteria"/>
</dbReference>
<dbReference type="PROSITE" id="PS50293">
    <property type="entry name" value="TPR_REGION"/>
    <property type="match status" value="1"/>
</dbReference>
<gene>
    <name evidence="3" type="ORF">H261_12799</name>
</gene>
<evidence type="ECO:0000313" key="4">
    <source>
        <dbReference type="Proteomes" id="UP000011744"/>
    </source>
</evidence>
<dbReference type="Pfam" id="PF13424">
    <property type="entry name" value="TPR_12"/>
    <property type="match status" value="1"/>
</dbReference>
<dbReference type="SUPFAM" id="SSF53335">
    <property type="entry name" value="S-adenosyl-L-methionine-dependent methyltransferases"/>
    <property type="match status" value="1"/>
</dbReference>
<feature type="repeat" description="TPR" evidence="1">
    <location>
        <begin position="158"/>
        <end position="191"/>
    </location>
</feature>
<dbReference type="GO" id="GO:0032259">
    <property type="term" value="P:methylation"/>
    <property type="evidence" value="ECO:0007669"/>
    <property type="project" value="UniProtKB-KW"/>
</dbReference>
<dbReference type="GO" id="GO:0008168">
    <property type="term" value="F:methyltransferase activity"/>
    <property type="evidence" value="ECO:0007669"/>
    <property type="project" value="UniProtKB-KW"/>
</dbReference>
<dbReference type="SMART" id="SM00028">
    <property type="entry name" value="TPR"/>
    <property type="match status" value="8"/>
</dbReference>
<feature type="repeat" description="TPR" evidence="1">
    <location>
        <begin position="226"/>
        <end position="259"/>
    </location>
</feature>
<dbReference type="Pfam" id="PF13649">
    <property type="entry name" value="Methyltransf_25"/>
    <property type="match status" value="1"/>
</dbReference>
<dbReference type="PANTHER" id="PTHR44809:SF1">
    <property type="entry name" value="PROTEIN O-MANNOSYL-TRANSFERASE TMTC1"/>
    <property type="match status" value="1"/>
</dbReference>
<dbReference type="CDD" id="cd02440">
    <property type="entry name" value="AdoMet_MTases"/>
    <property type="match status" value="1"/>
</dbReference>
<evidence type="ECO:0000313" key="3">
    <source>
        <dbReference type="EMBL" id="EME69532.1"/>
    </source>
</evidence>
<reference evidence="3 4" key="1">
    <citation type="journal article" date="2014" name="Genome Announc.">
        <title>Draft Genome Sequence of Magnetospirillum sp. Strain SO-1, a Freshwater Magnetotactic Bacterium Isolated from the Ol'khovka River, Russia.</title>
        <authorList>
            <person name="Grouzdev D.S."/>
            <person name="Dziuba M.V."/>
            <person name="Sukhacheva M.S."/>
            <person name="Mardanov A.V."/>
            <person name="Beletskiy A.V."/>
            <person name="Kuznetsov B.B."/>
            <person name="Skryabin K.G."/>
        </authorList>
    </citation>
    <scope>NUCLEOTIDE SEQUENCE [LARGE SCALE GENOMIC DNA]</scope>
    <source>
        <strain evidence="3 4">SO-1</strain>
    </source>
</reference>
<dbReference type="Gene3D" id="3.40.50.150">
    <property type="entry name" value="Vaccinia Virus protein VP39"/>
    <property type="match status" value="1"/>
</dbReference>
<dbReference type="OrthoDB" id="649979at2"/>
<dbReference type="PANTHER" id="PTHR44809">
    <property type="match status" value="1"/>
</dbReference>
<sequence>MTKSAPIASTLAQAIRCQQSGRLSEAERLYRAILRVRPDHPEANHNLGLLSLGAGRPEQALPYLRAALEAQPSDPRFLALVAWADASMRGGAAYAAAVALHAAGRLEEAVAEYRRTLDLNPDLEDALANQGVALYGLGRLEQAGDCYCRLLEIRPGNAMAANNLGNILRQSGRLDEAETVCRHAVEIMPDLAAGHYNLGLVLAGLGRLPEAMASHRRAAKAAPDLAEAHYALADTLYKLGRREEAVEAWRRVLELKPGLAEAHLNLGITLLELGRAAEALGCCLSAMAADETRASRMLFVNCIRGLRPTRDDGRVRALLVRALSEPWGMPAELIPVAVAMIRLAPGIEDCILGARKARSRRPSLSELLPPSAIAAASCDALLHAALVTAPIQDLDFERFLTSARHALLAAVEGTAPERKQAGDLLAFHCALAQQCFITEYIHDCAVDELEAAAALRGRLVAALDNDAAIPVQWLPAVASYFPLHTLPDAQRLLDRTWPGEARAMLVSQVEEPLAEFGYRPTISRLTPIDDEVSLQVAALYEANPYPRWVKVSVIDEPRSIDDVLRRTFPLARFDPLDTGDGVDVLVAGCGTGQHPICTAQTYPAARLLAIDLSVSSLCYAKRKAAELGLDAIEFAQADITRLSGLDRRFDVIEAVGVLHHLADPMEGWRTLLGLLRPGGAMRIGLYSELARRDVVRARDFIAAGGYGSSPEEIRRCRQDLIEAGDGADFASLAGFSDFFGTSPCRDLLFHVQEHRLTLEAIKRFLDANGLRFMGFVVERPVLDSYRRRFPDDPAATDLRQWQVLEIENPDIFRSMYQFWVQRIGT</sequence>
<dbReference type="RefSeq" id="WP_008618069.1">
    <property type="nucleotide sequence ID" value="NZ_AONQ01000032.1"/>
</dbReference>
<evidence type="ECO:0000256" key="1">
    <source>
        <dbReference type="PROSITE-ProRule" id="PRU00339"/>
    </source>
</evidence>
<dbReference type="AlphaFoldDB" id="M2ZQD3"/>
<dbReference type="PATRIC" id="fig|1244869.3.peg.2582"/>
<dbReference type="Pfam" id="PF14559">
    <property type="entry name" value="TPR_19"/>
    <property type="match status" value="1"/>
</dbReference>
<protein>
    <submittedName>
        <fullName evidence="3">Type 11 methyltransferase</fullName>
    </submittedName>
</protein>
<feature type="repeat" description="TPR" evidence="1">
    <location>
        <begin position="90"/>
        <end position="123"/>
    </location>
</feature>
<keyword evidence="3" id="KW-0808">Transferase</keyword>
<dbReference type="eggNOG" id="COG2227">
    <property type="taxonomic scope" value="Bacteria"/>
</dbReference>
<evidence type="ECO:0000259" key="2">
    <source>
        <dbReference type="Pfam" id="PF13649"/>
    </source>
</evidence>
<accession>M2ZQD3</accession>
<dbReference type="Pfam" id="PF13414">
    <property type="entry name" value="TPR_11"/>
    <property type="match status" value="2"/>
</dbReference>
<keyword evidence="3" id="KW-0489">Methyltransferase</keyword>
<dbReference type="PROSITE" id="PS50005">
    <property type="entry name" value="TPR"/>
    <property type="match status" value="5"/>
</dbReference>
<feature type="domain" description="Methyltransferase" evidence="2">
    <location>
        <begin position="584"/>
        <end position="679"/>
    </location>
</feature>
<dbReference type="STRING" id="1244869.H261_12799"/>
<keyword evidence="4" id="KW-1185">Reference proteome</keyword>
<dbReference type="EMBL" id="AONQ01000032">
    <property type="protein sequence ID" value="EME69532.1"/>
    <property type="molecule type" value="Genomic_DNA"/>
</dbReference>
<dbReference type="Proteomes" id="UP000011744">
    <property type="component" value="Unassembled WGS sequence"/>
</dbReference>
<comment type="caution">
    <text evidence="3">The sequence shown here is derived from an EMBL/GenBank/DDBJ whole genome shotgun (WGS) entry which is preliminary data.</text>
</comment>
<keyword evidence="1" id="KW-0802">TPR repeat</keyword>
<name>M2ZQD3_9PROT</name>
<dbReference type="InterPro" id="IPR011990">
    <property type="entry name" value="TPR-like_helical_dom_sf"/>
</dbReference>
<dbReference type="Gene3D" id="1.25.40.10">
    <property type="entry name" value="Tetratricopeptide repeat domain"/>
    <property type="match status" value="4"/>
</dbReference>
<dbReference type="InterPro" id="IPR041698">
    <property type="entry name" value="Methyltransf_25"/>
</dbReference>
<dbReference type="SUPFAM" id="SSF48452">
    <property type="entry name" value="TPR-like"/>
    <property type="match status" value="2"/>
</dbReference>
<dbReference type="InterPro" id="IPR052943">
    <property type="entry name" value="TMTC_O-mannosyl-trnsfr"/>
</dbReference>
<proteinExistence type="predicted"/>
<organism evidence="3 4">
    <name type="scientific">Paramagnetospirillum caucaseum</name>
    <dbReference type="NCBI Taxonomy" id="1244869"/>
    <lineage>
        <taxon>Bacteria</taxon>
        <taxon>Pseudomonadati</taxon>
        <taxon>Pseudomonadota</taxon>
        <taxon>Alphaproteobacteria</taxon>
        <taxon>Rhodospirillales</taxon>
        <taxon>Magnetospirillaceae</taxon>
        <taxon>Paramagnetospirillum</taxon>
    </lineage>
</organism>
<feature type="repeat" description="TPR" evidence="1">
    <location>
        <begin position="124"/>
        <end position="157"/>
    </location>
</feature>
<dbReference type="InterPro" id="IPR019734">
    <property type="entry name" value="TPR_rpt"/>
</dbReference>